<proteinExistence type="predicted"/>
<dbReference type="EMBL" id="JAEACU010000009">
    <property type="protein sequence ID" value="KAH7517412.1"/>
    <property type="molecule type" value="Genomic_DNA"/>
</dbReference>
<accession>A0A978URB2</accession>
<protein>
    <submittedName>
        <fullName evidence="1">Uncharacterized protein</fullName>
    </submittedName>
</protein>
<evidence type="ECO:0000313" key="2">
    <source>
        <dbReference type="Proteomes" id="UP000813462"/>
    </source>
</evidence>
<gene>
    <name evidence="1" type="ORF">FEM48_Zijuj09G0060800</name>
</gene>
<comment type="caution">
    <text evidence="1">The sequence shown here is derived from an EMBL/GenBank/DDBJ whole genome shotgun (WGS) entry which is preliminary data.</text>
</comment>
<dbReference type="AlphaFoldDB" id="A0A978URB2"/>
<evidence type="ECO:0000313" key="1">
    <source>
        <dbReference type="EMBL" id="KAH7517412.1"/>
    </source>
</evidence>
<organism evidence="1 2">
    <name type="scientific">Ziziphus jujuba var. spinosa</name>
    <dbReference type="NCBI Taxonomy" id="714518"/>
    <lineage>
        <taxon>Eukaryota</taxon>
        <taxon>Viridiplantae</taxon>
        <taxon>Streptophyta</taxon>
        <taxon>Embryophyta</taxon>
        <taxon>Tracheophyta</taxon>
        <taxon>Spermatophyta</taxon>
        <taxon>Magnoliopsida</taxon>
        <taxon>eudicotyledons</taxon>
        <taxon>Gunneridae</taxon>
        <taxon>Pentapetalae</taxon>
        <taxon>rosids</taxon>
        <taxon>fabids</taxon>
        <taxon>Rosales</taxon>
        <taxon>Rhamnaceae</taxon>
        <taxon>Paliureae</taxon>
        <taxon>Ziziphus</taxon>
    </lineage>
</organism>
<name>A0A978URB2_ZIZJJ</name>
<reference evidence="1" key="1">
    <citation type="journal article" date="2021" name="Front. Plant Sci.">
        <title>Chromosome-Scale Genome Assembly for Chinese Sour Jujube and Insights Into Its Genome Evolution and Domestication Signature.</title>
        <authorList>
            <person name="Shen L.-Y."/>
            <person name="Luo H."/>
            <person name="Wang X.-L."/>
            <person name="Wang X.-M."/>
            <person name="Qiu X.-J."/>
            <person name="Liu H."/>
            <person name="Zhou S.-S."/>
            <person name="Jia K.-H."/>
            <person name="Nie S."/>
            <person name="Bao Y.-T."/>
            <person name="Zhang R.-G."/>
            <person name="Yun Q.-Z."/>
            <person name="Chai Y.-H."/>
            <person name="Lu J.-Y."/>
            <person name="Li Y."/>
            <person name="Zhao S.-W."/>
            <person name="Mao J.-F."/>
            <person name="Jia S.-G."/>
            <person name="Mao Y.-M."/>
        </authorList>
    </citation>
    <scope>NUCLEOTIDE SEQUENCE</scope>
    <source>
        <strain evidence="1">AT0</strain>
        <tissue evidence="1">Leaf</tissue>
    </source>
</reference>
<sequence>MNDTVTEVGYGVLRFSTILLKDFTNPLEHLTLNSWKIMMFCHEGGGVDCVYCAPNNTVELALHLLDIGISLKLIIIDARNPFCFEDEDEDSAKSCAKQEQN</sequence>
<dbReference type="Proteomes" id="UP000813462">
    <property type="component" value="Unassembled WGS sequence"/>
</dbReference>